<comment type="caution">
    <text evidence="3">The sequence shown here is derived from an EMBL/GenBank/DDBJ whole genome shotgun (WGS) entry which is preliminary data.</text>
</comment>
<keyword evidence="3" id="KW-0328">Glycosyltransferase</keyword>
<dbReference type="CDD" id="cd06223">
    <property type="entry name" value="PRTases_typeI"/>
    <property type="match status" value="1"/>
</dbReference>
<dbReference type="AlphaFoldDB" id="A0A2T6GLE6"/>
<dbReference type="PANTHER" id="PTHR47505:SF1">
    <property type="entry name" value="DNA UTILIZATION PROTEIN YHGH"/>
    <property type="match status" value="1"/>
</dbReference>
<gene>
    <name evidence="3" type="ORF">C5U62_16580</name>
</gene>
<dbReference type="GO" id="GO:0016757">
    <property type="term" value="F:glycosyltransferase activity"/>
    <property type="evidence" value="ECO:0007669"/>
    <property type="project" value="UniProtKB-KW"/>
</dbReference>
<sequence>MHCQPDYKGPVYIWSKNTQACLLCDEPSDSLLALCSACQDELPWLGAQCSVCALPLPAADLTCGQCLQRPRAFQRVIVPWRYDFPLDSLISRFKHQEKWPFGRLMAELLAQFLRFRFDEGLPRPDCLLPVPLSRRRLRQRGFNQAEMLARWLGQPLHLAVEPDLLRRIQDTPAQQGLSARARRRNLSQAFALTANAPVAGRHLALVDDVLTTGATAQALAQLLMEAGARQVDVYCLARTPGAEHRD</sequence>
<dbReference type="Gene3D" id="3.40.50.2020">
    <property type="match status" value="1"/>
</dbReference>
<evidence type="ECO:0000313" key="4">
    <source>
        <dbReference type="Proteomes" id="UP000244178"/>
    </source>
</evidence>
<organism evidence="3 4">
    <name type="scientific">Pseudomonas protegens</name>
    <dbReference type="NCBI Taxonomy" id="380021"/>
    <lineage>
        <taxon>Bacteria</taxon>
        <taxon>Pseudomonadati</taxon>
        <taxon>Pseudomonadota</taxon>
        <taxon>Gammaproteobacteria</taxon>
        <taxon>Pseudomonadales</taxon>
        <taxon>Pseudomonadaceae</taxon>
        <taxon>Pseudomonas</taxon>
    </lineage>
</organism>
<dbReference type="EMBL" id="PYJM01000003">
    <property type="protein sequence ID" value="PUA44987.1"/>
    <property type="molecule type" value="Genomic_DNA"/>
</dbReference>
<reference evidence="3 4" key="1">
    <citation type="submission" date="2018-03" db="EMBL/GenBank/DDBJ databases">
        <title>Draft genome sequence of the plant growth promoting rhizobacterium Pseudomonas protegens strain BNJ-SS-45 isolated from wheat (Triticum aestivum) rhizosphere.</title>
        <authorList>
            <person name="Bajpai A."/>
            <person name="Shende K."/>
            <person name="Meena N."/>
            <person name="Upadhyayula S.R."/>
            <person name="Suravajhala P."/>
            <person name="Medicherla K.M."/>
            <person name="Johri B.N."/>
        </authorList>
    </citation>
    <scope>NUCLEOTIDE SEQUENCE [LARGE SCALE GENOMIC DNA]</scope>
    <source>
        <strain evidence="3 4">BNJ-SS-45</strain>
    </source>
</reference>
<dbReference type="Proteomes" id="UP000244178">
    <property type="component" value="Unassembled WGS sequence"/>
</dbReference>
<dbReference type="SUPFAM" id="SSF53271">
    <property type="entry name" value="PRTase-like"/>
    <property type="match status" value="1"/>
</dbReference>
<evidence type="ECO:0000259" key="2">
    <source>
        <dbReference type="Pfam" id="PF18912"/>
    </source>
</evidence>
<comment type="similarity">
    <text evidence="1">Belongs to the ComF/GntX family.</text>
</comment>
<dbReference type="InterPro" id="IPR000836">
    <property type="entry name" value="PRTase_dom"/>
</dbReference>
<dbReference type="InterPro" id="IPR029057">
    <property type="entry name" value="PRTase-like"/>
</dbReference>
<dbReference type="PANTHER" id="PTHR47505">
    <property type="entry name" value="DNA UTILIZATION PROTEIN YHGH"/>
    <property type="match status" value="1"/>
</dbReference>
<dbReference type="InterPro" id="IPR051910">
    <property type="entry name" value="ComF/GntX_DNA_util-trans"/>
</dbReference>
<dbReference type="RefSeq" id="WP_108545131.1">
    <property type="nucleotide sequence ID" value="NZ_PYJM01000003.1"/>
</dbReference>
<proteinExistence type="inferred from homology"/>
<dbReference type="InterPro" id="IPR044005">
    <property type="entry name" value="DZR_2"/>
</dbReference>
<accession>A0A2T6GLE6</accession>
<evidence type="ECO:0000256" key="1">
    <source>
        <dbReference type="ARBA" id="ARBA00008007"/>
    </source>
</evidence>
<dbReference type="Pfam" id="PF18912">
    <property type="entry name" value="DZR_2"/>
    <property type="match status" value="1"/>
</dbReference>
<protein>
    <submittedName>
        <fullName evidence="3">Amidophosphoribosyltransferase</fullName>
    </submittedName>
</protein>
<evidence type="ECO:0000313" key="3">
    <source>
        <dbReference type="EMBL" id="PUA44987.1"/>
    </source>
</evidence>
<feature type="domain" description="Double zinc ribbon" evidence="2">
    <location>
        <begin position="20"/>
        <end position="67"/>
    </location>
</feature>
<name>A0A2T6GLE6_9PSED</name>
<keyword evidence="3" id="KW-0808">Transferase</keyword>